<evidence type="ECO:0000313" key="2">
    <source>
        <dbReference type="EMBL" id="KAF2182064.1"/>
    </source>
</evidence>
<dbReference type="AlphaFoldDB" id="A0A6A6DR78"/>
<proteinExistence type="predicted"/>
<evidence type="ECO:0000313" key="3">
    <source>
        <dbReference type="Proteomes" id="UP000800200"/>
    </source>
</evidence>
<dbReference type="EMBL" id="ML994650">
    <property type="protein sequence ID" value="KAF2182064.1"/>
    <property type="molecule type" value="Genomic_DNA"/>
</dbReference>
<evidence type="ECO:0000256" key="1">
    <source>
        <dbReference type="SAM" id="SignalP"/>
    </source>
</evidence>
<protein>
    <recommendedName>
        <fullName evidence="4">Secreted protein</fullName>
    </recommendedName>
</protein>
<organism evidence="2 3">
    <name type="scientific">Zopfia rhizophila CBS 207.26</name>
    <dbReference type="NCBI Taxonomy" id="1314779"/>
    <lineage>
        <taxon>Eukaryota</taxon>
        <taxon>Fungi</taxon>
        <taxon>Dikarya</taxon>
        <taxon>Ascomycota</taxon>
        <taxon>Pezizomycotina</taxon>
        <taxon>Dothideomycetes</taxon>
        <taxon>Dothideomycetes incertae sedis</taxon>
        <taxon>Zopfiaceae</taxon>
        <taxon>Zopfia</taxon>
    </lineage>
</organism>
<sequence length="124" mass="14233">MHSKSLVLLCLLVLRKGPFLIFHLTRRYHVQLRIIFRNISFPRYLLYGQTIPGINIPSGVEVVSNSSLRLLRYVVAEAILVRAEAQIVQQKNVTEQLEATYHAGLLVSKVVDLQREWTRHVKSG</sequence>
<dbReference type="Proteomes" id="UP000800200">
    <property type="component" value="Unassembled WGS sequence"/>
</dbReference>
<reference evidence="2" key="1">
    <citation type="journal article" date="2020" name="Stud. Mycol.">
        <title>101 Dothideomycetes genomes: a test case for predicting lifestyles and emergence of pathogens.</title>
        <authorList>
            <person name="Haridas S."/>
            <person name="Albert R."/>
            <person name="Binder M."/>
            <person name="Bloem J."/>
            <person name="Labutti K."/>
            <person name="Salamov A."/>
            <person name="Andreopoulos B."/>
            <person name="Baker S."/>
            <person name="Barry K."/>
            <person name="Bills G."/>
            <person name="Bluhm B."/>
            <person name="Cannon C."/>
            <person name="Castanera R."/>
            <person name="Culley D."/>
            <person name="Daum C."/>
            <person name="Ezra D."/>
            <person name="Gonzalez J."/>
            <person name="Henrissat B."/>
            <person name="Kuo A."/>
            <person name="Liang C."/>
            <person name="Lipzen A."/>
            <person name="Lutzoni F."/>
            <person name="Magnuson J."/>
            <person name="Mondo S."/>
            <person name="Nolan M."/>
            <person name="Ohm R."/>
            <person name="Pangilinan J."/>
            <person name="Park H.-J."/>
            <person name="Ramirez L."/>
            <person name="Alfaro M."/>
            <person name="Sun H."/>
            <person name="Tritt A."/>
            <person name="Yoshinaga Y."/>
            <person name="Zwiers L.-H."/>
            <person name="Turgeon B."/>
            <person name="Goodwin S."/>
            <person name="Spatafora J."/>
            <person name="Crous P."/>
            <person name="Grigoriev I."/>
        </authorList>
    </citation>
    <scope>NUCLEOTIDE SEQUENCE</scope>
    <source>
        <strain evidence="2">CBS 207.26</strain>
    </source>
</reference>
<keyword evidence="3" id="KW-1185">Reference proteome</keyword>
<feature type="chain" id="PRO_5025381999" description="Secreted protein" evidence="1">
    <location>
        <begin position="19"/>
        <end position="124"/>
    </location>
</feature>
<name>A0A6A6DR78_9PEZI</name>
<evidence type="ECO:0008006" key="4">
    <source>
        <dbReference type="Google" id="ProtNLM"/>
    </source>
</evidence>
<gene>
    <name evidence="2" type="ORF">K469DRAFT_253125</name>
</gene>
<accession>A0A6A6DR78</accession>
<keyword evidence="1" id="KW-0732">Signal</keyword>
<feature type="signal peptide" evidence="1">
    <location>
        <begin position="1"/>
        <end position="18"/>
    </location>
</feature>